<dbReference type="Gene3D" id="3.30.70.330">
    <property type="match status" value="2"/>
</dbReference>
<keyword evidence="1" id="KW-0507">mRNA processing</keyword>
<reference evidence="6" key="1">
    <citation type="submission" date="2021-01" db="EMBL/GenBank/DDBJ databases">
        <authorList>
            <person name="Corre E."/>
            <person name="Pelletier E."/>
            <person name="Niang G."/>
            <person name="Scheremetjew M."/>
            <person name="Finn R."/>
            <person name="Kale V."/>
            <person name="Holt S."/>
            <person name="Cochrane G."/>
            <person name="Meng A."/>
            <person name="Brown T."/>
            <person name="Cohen L."/>
        </authorList>
    </citation>
    <scope>NUCLEOTIDE SEQUENCE</scope>
    <source>
        <strain evidence="6">CCMP1320</strain>
    </source>
</reference>
<evidence type="ECO:0000256" key="2">
    <source>
        <dbReference type="ARBA" id="ARBA00022884"/>
    </source>
</evidence>
<dbReference type="SUPFAM" id="SSF54928">
    <property type="entry name" value="RNA-binding domain, RBD"/>
    <property type="match status" value="1"/>
</dbReference>
<dbReference type="InterPro" id="IPR000504">
    <property type="entry name" value="RRM_dom"/>
</dbReference>
<evidence type="ECO:0000256" key="3">
    <source>
        <dbReference type="ARBA" id="ARBA00023187"/>
    </source>
</evidence>
<dbReference type="PANTHER" id="PTHR23139">
    <property type="entry name" value="RNA-BINDING PROTEIN"/>
    <property type="match status" value="1"/>
</dbReference>
<dbReference type="SMART" id="SM00360">
    <property type="entry name" value="RRM"/>
    <property type="match status" value="2"/>
</dbReference>
<accession>A0A7S3VHM9</accession>
<dbReference type="AlphaFoldDB" id="A0A7S3VHM9"/>
<feature type="domain" description="RRM" evidence="5">
    <location>
        <begin position="108"/>
        <end position="189"/>
    </location>
</feature>
<dbReference type="InterPro" id="IPR035979">
    <property type="entry name" value="RBD_domain_sf"/>
</dbReference>
<dbReference type="GO" id="GO:0003723">
    <property type="term" value="F:RNA binding"/>
    <property type="evidence" value="ECO:0007669"/>
    <property type="project" value="UniProtKB-KW"/>
</dbReference>
<dbReference type="GO" id="GO:0006397">
    <property type="term" value="P:mRNA processing"/>
    <property type="evidence" value="ECO:0007669"/>
    <property type="project" value="UniProtKB-KW"/>
</dbReference>
<gene>
    <name evidence="6" type="ORF">DTER00134_LOCUS96</name>
</gene>
<evidence type="ECO:0000259" key="5">
    <source>
        <dbReference type="SMART" id="SM00360"/>
    </source>
</evidence>
<protein>
    <recommendedName>
        <fullName evidence="5">RRM domain-containing protein</fullName>
    </recommendedName>
</protein>
<evidence type="ECO:0000256" key="1">
    <source>
        <dbReference type="ARBA" id="ARBA00022664"/>
    </source>
</evidence>
<feature type="region of interest" description="Disordered" evidence="4">
    <location>
        <begin position="1"/>
        <end position="42"/>
    </location>
</feature>
<evidence type="ECO:0000256" key="4">
    <source>
        <dbReference type="SAM" id="MobiDB-lite"/>
    </source>
</evidence>
<proteinExistence type="predicted"/>
<dbReference type="EMBL" id="HBIP01000181">
    <property type="protein sequence ID" value="CAE0485057.1"/>
    <property type="molecule type" value="Transcribed_RNA"/>
</dbReference>
<feature type="domain" description="RRM" evidence="5">
    <location>
        <begin position="223"/>
        <end position="308"/>
    </location>
</feature>
<organism evidence="6">
    <name type="scientific">Dunaliella tertiolecta</name>
    <name type="common">Green alga</name>
    <dbReference type="NCBI Taxonomy" id="3047"/>
    <lineage>
        <taxon>Eukaryota</taxon>
        <taxon>Viridiplantae</taxon>
        <taxon>Chlorophyta</taxon>
        <taxon>core chlorophytes</taxon>
        <taxon>Chlorophyceae</taxon>
        <taxon>CS clade</taxon>
        <taxon>Chlamydomonadales</taxon>
        <taxon>Dunaliellaceae</taxon>
        <taxon>Dunaliella</taxon>
    </lineage>
</organism>
<evidence type="ECO:0000313" key="6">
    <source>
        <dbReference type="EMBL" id="CAE0485057.1"/>
    </source>
</evidence>
<keyword evidence="3" id="KW-0508">mRNA splicing</keyword>
<dbReference type="InterPro" id="IPR012677">
    <property type="entry name" value="Nucleotide-bd_a/b_plait_sf"/>
</dbReference>
<sequence length="327" mass="35689">MSERSRTRRRESRWSRSRSRSPVRSSKWDSAADGGGGGDDPVARMAALQQQQLLMQQQHQALLMQQQAQAAAAQAAAIAQATTISQQPPANEMALDAPPTPGNKKQRELYIGNLAVGIVHGEMLRELFNAVLGHMVPDPVATPPVLEVKQDPTGRGRFAFIELRTAALALAALQLDKQLDLCGRAMNIGRPKGYVDPPQFAQQNKLSMAQMFAAQLSGGPSNCVLIEGLANVQTMRNEDEKRELYDEVYAEGSRFGSVSGLAIPTAPPHIPPDQPSPVILRYSSVPAAEKCKAAMDGRQFDDNTLKASFVAEPDFYKAYHGDWFPQQ</sequence>
<keyword evidence="2" id="KW-0694">RNA-binding</keyword>
<name>A0A7S3VHM9_DUNTE</name>
<dbReference type="GO" id="GO:0008380">
    <property type="term" value="P:RNA splicing"/>
    <property type="evidence" value="ECO:0007669"/>
    <property type="project" value="UniProtKB-KW"/>
</dbReference>
<feature type="compositionally biased region" description="Basic residues" evidence="4">
    <location>
        <begin position="1"/>
        <end position="21"/>
    </location>
</feature>